<feature type="domain" description="Glycerol-3-phosphate dehydrogenase NAD-dependent N-terminal" evidence="1">
    <location>
        <begin position="2"/>
        <end position="51"/>
    </location>
</feature>
<evidence type="ECO:0000313" key="3">
    <source>
        <dbReference type="Proteomes" id="UP000235598"/>
    </source>
</evidence>
<dbReference type="PRINTS" id="PR00077">
    <property type="entry name" value="GPDHDRGNASE"/>
</dbReference>
<dbReference type="GO" id="GO:0046168">
    <property type="term" value="P:glycerol-3-phosphate catabolic process"/>
    <property type="evidence" value="ECO:0007669"/>
    <property type="project" value="InterPro"/>
</dbReference>
<proteinExistence type="predicted"/>
<dbReference type="GO" id="GO:0051287">
    <property type="term" value="F:NAD binding"/>
    <property type="evidence" value="ECO:0007669"/>
    <property type="project" value="InterPro"/>
</dbReference>
<dbReference type="PANTHER" id="PTHR11728">
    <property type="entry name" value="GLYCEROL-3-PHOSPHATE DEHYDROGENASE"/>
    <property type="match status" value="1"/>
</dbReference>
<organism evidence="2 3">
    <name type="scientific">Brevibacterium paucivorans</name>
    <dbReference type="NCBI Taxonomy" id="170994"/>
    <lineage>
        <taxon>Bacteria</taxon>
        <taxon>Bacillati</taxon>
        <taxon>Actinomycetota</taxon>
        <taxon>Actinomycetes</taxon>
        <taxon>Micrococcales</taxon>
        <taxon>Brevibacteriaceae</taxon>
        <taxon>Brevibacterium</taxon>
    </lineage>
</organism>
<dbReference type="Pfam" id="PF01210">
    <property type="entry name" value="NAD_Gly3P_dh_N"/>
    <property type="match status" value="1"/>
</dbReference>
<dbReference type="InterPro" id="IPR036291">
    <property type="entry name" value="NAD(P)-bd_dom_sf"/>
</dbReference>
<dbReference type="SUPFAM" id="SSF51735">
    <property type="entry name" value="NAD(P)-binding Rossmann-fold domains"/>
    <property type="match status" value="1"/>
</dbReference>
<name>A0A2N6VJ36_9MICO</name>
<sequence length="84" mass="8975">LDTGLRMSEVIAEVTGFDSKQIAVVSGPNLAREIAEQQPTATVVACTCPENAEEIARRSANSYFRPYTNSDVVGVELGGARCKD</sequence>
<dbReference type="AlphaFoldDB" id="A0A2N6VJ36"/>
<dbReference type="GO" id="GO:0047952">
    <property type="term" value="F:glycerol-3-phosphate dehydrogenase [NAD(P)+] activity"/>
    <property type="evidence" value="ECO:0007669"/>
    <property type="project" value="UniProtKB-EC"/>
</dbReference>
<comment type="caution">
    <text evidence="2">The sequence shown here is derived from an EMBL/GenBank/DDBJ whole genome shotgun (WGS) entry which is preliminary data.</text>
</comment>
<gene>
    <name evidence="2" type="ORF">CJ199_14040</name>
</gene>
<evidence type="ECO:0000259" key="1">
    <source>
        <dbReference type="Pfam" id="PF01210"/>
    </source>
</evidence>
<evidence type="ECO:0000313" key="2">
    <source>
        <dbReference type="EMBL" id="PMD04097.1"/>
    </source>
</evidence>
<dbReference type="GO" id="GO:0005829">
    <property type="term" value="C:cytosol"/>
    <property type="evidence" value="ECO:0007669"/>
    <property type="project" value="TreeGrafter"/>
</dbReference>
<dbReference type="InterPro" id="IPR011128">
    <property type="entry name" value="G3P_DH_NAD-dep_N"/>
</dbReference>
<reference evidence="2 3" key="1">
    <citation type="submission" date="2017-09" db="EMBL/GenBank/DDBJ databases">
        <title>Bacterial strain isolated from the female urinary microbiota.</title>
        <authorList>
            <person name="Thomas-White K."/>
            <person name="Kumar N."/>
            <person name="Forster S."/>
            <person name="Putonti C."/>
            <person name="Lawley T."/>
            <person name="Wolfe A.J."/>
        </authorList>
    </citation>
    <scope>NUCLEOTIDE SEQUENCE [LARGE SCALE GENOMIC DNA]</scope>
    <source>
        <strain evidence="2 3">UMB1301</strain>
    </source>
</reference>
<dbReference type="PANTHER" id="PTHR11728:SF1">
    <property type="entry name" value="GLYCEROL-3-PHOSPHATE DEHYDROGENASE [NAD(+)] 2, CHLOROPLASTIC"/>
    <property type="match status" value="1"/>
</dbReference>
<dbReference type="EMBL" id="PNHK01000369">
    <property type="protein sequence ID" value="PMD04097.1"/>
    <property type="molecule type" value="Genomic_DNA"/>
</dbReference>
<dbReference type="InterPro" id="IPR006168">
    <property type="entry name" value="G3P_DH_NAD-dep"/>
</dbReference>
<keyword evidence="2" id="KW-0560">Oxidoreductase</keyword>
<dbReference type="Proteomes" id="UP000235598">
    <property type="component" value="Unassembled WGS sequence"/>
</dbReference>
<accession>A0A2N6VJ36</accession>
<dbReference type="Gene3D" id="3.40.50.720">
    <property type="entry name" value="NAD(P)-binding Rossmann-like Domain"/>
    <property type="match status" value="1"/>
</dbReference>
<protein>
    <submittedName>
        <fullName evidence="2">Glycerol-3-phosphate dehydrogenase</fullName>
        <ecNumber evidence="2">1.1.1.94</ecNumber>
    </submittedName>
</protein>
<feature type="non-terminal residue" evidence="2">
    <location>
        <position position="1"/>
    </location>
</feature>
<dbReference type="EC" id="1.1.1.94" evidence="2"/>